<evidence type="ECO:0000313" key="5">
    <source>
        <dbReference type="EMBL" id="MBB5346374.1"/>
    </source>
</evidence>
<protein>
    <submittedName>
        <fullName evidence="5">Glycosyltransferase involved in cell wall biosynthesis</fullName>
    </submittedName>
</protein>
<dbReference type="InterPro" id="IPR028098">
    <property type="entry name" value="Glyco_trans_4-like_N"/>
</dbReference>
<proteinExistence type="predicted"/>
<evidence type="ECO:0000313" key="6">
    <source>
        <dbReference type="Proteomes" id="UP000539642"/>
    </source>
</evidence>
<reference evidence="5 6" key="1">
    <citation type="submission" date="2020-08" db="EMBL/GenBank/DDBJ databases">
        <title>Genomic Encyclopedia of Type Strains, Phase IV (KMG-IV): sequencing the most valuable type-strain genomes for metagenomic binning, comparative biology and taxonomic classification.</title>
        <authorList>
            <person name="Goeker M."/>
        </authorList>
    </citation>
    <scope>NUCLEOTIDE SEQUENCE [LARGE SCALE GENOMIC DNA]</scope>
    <source>
        <strain evidence="5 6">DSM 28570</strain>
    </source>
</reference>
<dbReference type="PANTHER" id="PTHR12526">
    <property type="entry name" value="GLYCOSYLTRANSFERASE"/>
    <property type="match status" value="1"/>
</dbReference>
<feature type="domain" description="Glycosyl transferase family 1" evidence="3">
    <location>
        <begin position="565"/>
        <end position="735"/>
    </location>
</feature>
<evidence type="ECO:0000259" key="3">
    <source>
        <dbReference type="Pfam" id="PF00534"/>
    </source>
</evidence>
<dbReference type="Proteomes" id="UP000539642">
    <property type="component" value="Unassembled WGS sequence"/>
</dbReference>
<name>A0A840USM9_9BACT</name>
<dbReference type="GO" id="GO:0016757">
    <property type="term" value="F:glycosyltransferase activity"/>
    <property type="evidence" value="ECO:0007669"/>
    <property type="project" value="UniProtKB-KW"/>
</dbReference>
<dbReference type="Pfam" id="PF13439">
    <property type="entry name" value="Glyco_transf_4"/>
    <property type="match status" value="2"/>
</dbReference>
<evidence type="ECO:0000256" key="2">
    <source>
        <dbReference type="ARBA" id="ARBA00022679"/>
    </source>
</evidence>
<gene>
    <name evidence="5" type="ORF">HNQ81_000081</name>
</gene>
<dbReference type="RefSeq" id="WP_240191556.1">
    <property type="nucleotide sequence ID" value="NZ_JACHEO010000001.1"/>
</dbReference>
<evidence type="ECO:0000256" key="1">
    <source>
        <dbReference type="ARBA" id="ARBA00022676"/>
    </source>
</evidence>
<dbReference type="AlphaFoldDB" id="A0A840USM9"/>
<feature type="domain" description="Glycosyl transferase family 1" evidence="3">
    <location>
        <begin position="197"/>
        <end position="355"/>
    </location>
</feature>
<keyword evidence="6" id="KW-1185">Reference proteome</keyword>
<dbReference type="PANTHER" id="PTHR12526:SF510">
    <property type="entry name" value="D-INOSITOL 3-PHOSPHATE GLYCOSYLTRANSFERASE"/>
    <property type="match status" value="1"/>
</dbReference>
<keyword evidence="2 5" id="KW-0808">Transferase</keyword>
<dbReference type="SUPFAM" id="SSF53756">
    <property type="entry name" value="UDP-Glycosyltransferase/glycogen phosphorylase"/>
    <property type="match status" value="2"/>
</dbReference>
<dbReference type="Pfam" id="PF00534">
    <property type="entry name" value="Glycos_transf_1"/>
    <property type="match status" value="2"/>
</dbReference>
<dbReference type="EMBL" id="JACHEO010000001">
    <property type="protein sequence ID" value="MBB5346374.1"/>
    <property type="molecule type" value="Genomic_DNA"/>
</dbReference>
<comment type="caution">
    <text evidence="5">The sequence shown here is derived from an EMBL/GenBank/DDBJ whole genome shotgun (WGS) entry which is preliminary data.</text>
</comment>
<dbReference type="Gene3D" id="3.40.50.2000">
    <property type="entry name" value="Glycogen Phosphorylase B"/>
    <property type="match status" value="4"/>
</dbReference>
<sequence>MASKKLNVVQIVPELEEGGVEGETVELAIHLARCGHRSIVISGGGRLVPLLERNGCEHLLWPCIGEKSARCLKYIKKLRHLFVEEKIDVVHLRSRLPGWIGYLAWNMLPDDSRPALVTSFHGFYSVNQYSTIMTKGEKVIAVSKTIRDHILQNYHVEPDRIELIHGGFEVQCFDPDLVEPDRVDALRQQWQLVGNHFPVIVLPGRLTQWKGQEVFIDSLNLIRDLPFIALCVGDIDENQSFTRRLRDKIASYGLDDKIRLVGHCADMPAAMLVADVVVSASSSQPEAFGKVAIEAMAMGRPVIATAHGGSLETVVDGTTGWLVPPSDPQAMAEAIRQALADQARLRRMGAEGKEWATRHFTAALMCSKTVDLYTRLLEEKEAKRTGRRFTVVQMLPELEGGGVERGTLEVGRYLAGKGHRSIVVSGGGRLVVQLEREGSRHVTWSVGSKSPLSLRYVLPLRRLLQKEKVDILHLRSRMPAWVGYLAWKSLPPHRRPILVTTFHGFYSVNAYSAIMTRGMEVIAVSESIKKHIRERYGRKEGVTLIFRGVDIQQFAAEHVDPMRVESLRQQWGIAAGQPLVMLPGRLTRLKGQDVFIKCLAMLRHQDFQAVLVGDTDENPGFVEELKQLATKSGLAGKVMMVGHCSDMPAAYALADVVISASSSEPEAFGRTSIEAMAMGKPVIATAHGGSLETVVDQETGWLVQPSDPVDMARALDEALSMESPRLAAFGEKGKRRVREHFTTESMCEQTETLYRQLLGERRALAPA</sequence>
<feature type="domain" description="Glycosyltransferase subfamily 4-like N-terminal" evidence="4">
    <location>
        <begin position="401"/>
        <end position="552"/>
    </location>
</feature>
<keyword evidence="1" id="KW-0328">Glycosyltransferase</keyword>
<evidence type="ECO:0000259" key="4">
    <source>
        <dbReference type="Pfam" id="PF13439"/>
    </source>
</evidence>
<dbReference type="CDD" id="cd03819">
    <property type="entry name" value="GT4_WavL-like"/>
    <property type="match status" value="2"/>
</dbReference>
<accession>A0A840USM9</accession>
<feature type="domain" description="Glycosyltransferase subfamily 4-like N-terminal" evidence="4">
    <location>
        <begin position="18"/>
        <end position="169"/>
    </location>
</feature>
<organism evidence="5 6">
    <name type="scientific">Desulfoprunum benzoelyticum</name>
    <dbReference type="NCBI Taxonomy" id="1506996"/>
    <lineage>
        <taxon>Bacteria</taxon>
        <taxon>Pseudomonadati</taxon>
        <taxon>Thermodesulfobacteriota</taxon>
        <taxon>Desulfobulbia</taxon>
        <taxon>Desulfobulbales</taxon>
        <taxon>Desulfobulbaceae</taxon>
        <taxon>Desulfoprunum</taxon>
    </lineage>
</organism>
<dbReference type="InterPro" id="IPR001296">
    <property type="entry name" value="Glyco_trans_1"/>
</dbReference>